<accession>A0A1C4Z3E4</accession>
<proteinExistence type="inferred from homology"/>
<dbReference type="PROSITE" id="PS50240">
    <property type="entry name" value="TRYPSIN_DOM"/>
    <property type="match status" value="1"/>
</dbReference>
<reference evidence="6" key="1">
    <citation type="submission" date="2016-06" db="EMBL/GenBank/DDBJ databases">
        <authorList>
            <person name="Varghese N."/>
            <person name="Submissions Spin"/>
        </authorList>
    </citation>
    <scope>NUCLEOTIDE SEQUENCE [LARGE SCALE GENOMIC DNA]</scope>
    <source>
        <strain evidence="6">DSM 44100</strain>
    </source>
</reference>
<name>A0A1C4Z3E4_9ACTN</name>
<dbReference type="EMBL" id="FMCU01000008">
    <property type="protein sequence ID" value="SCF27121.1"/>
    <property type="molecule type" value="Genomic_DNA"/>
</dbReference>
<dbReference type="PANTHER" id="PTHR24276:SF98">
    <property type="entry name" value="FI18310P1-RELATED"/>
    <property type="match status" value="1"/>
</dbReference>
<keyword evidence="3" id="KW-0472">Membrane</keyword>
<evidence type="ECO:0000256" key="3">
    <source>
        <dbReference type="SAM" id="Phobius"/>
    </source>
</evidence>
<dbReference type="PANTHER" id="PTHR24276">
    <property type="entry name" value="POLYSERASE-RELATED"/>
    <property type="match status" value="1"/>
</dbReference>
<protein>
    <submittedName>
        <fullName evidence="5">Trypsin</fullName>
    </submittedName>
</protein>
<dbReference type="GO" id="GO:0006508">
    <property type="term" value="P:proteolysis"/>
    <property type="evidence" value="ECO:0007669"/>
    <property type="project" value="InterPro"/>
</dbReference>
<keyword evidence="6" id="KW-1185">Reference proteome</keyword>
<dbReference type="SUPFAM" id="SSF50494">
    <property type="entry name" value="Trypsin-like serine proteases"/>
    <property type="match status" value="1"/>
</dbReference>
<dbReference type="SMART" id="SM00020">
    <property type="entry name" value="Tryp_SPc"/>
    <property type="match status" value="1"/>
</dbReference>
<dbReference type="InterPro" id="IPR001314">
    <property type="entry name" value="Peptidase_S1A"/>
</dbReference>
<evidence type="ECO:0000313" key="5">
    <source>
        <dbReference type="EMBL" id="SCF27121.1"/>
    </source>
</evidence>
<dbReference type="Gene3D" id="2.40.10.10">
    <property type="entry name" value="Trypsin-like serine proteases"/>
    <property type="match status" value="1"/>
</dbReference>
<dbReference type="InterPro" id="IPR001254">
    <property type="entry name" value="Trypsin_dom"/>
</dbReference>
<keyword evidence="3" id="KW-0812">Transmembrane</keyword>
<dbReference type="InterPro" id="IPR050430">
    <property type="entry name" value="Peptidase_S1"/>
</dbReference>
<dbReference type="OrthoDB" id="9815928at2"/>
<dbReference type="InterPro" id="IPR043504">
    <property type="entry name" value="Peptidase_S1_PA_chymotrypsin"/>
</dbReference>
<dbReference type="Proteomes" id="UP000198797">
    <property type="component" value="Unassembled WGS sequence"/>
</dbReference>
<dbReference type="PROSITE" id="PS00134">
    <property type="entry name" value="TRYPSIN_HIS"/>
    <property type="match status" value="1"/>
</dbReference>
<evidence type="ECO:0000259" key="4">
    <source>
        <dbReference type="PROSITE" id="PS50240"/>
    </source>
</evidence>
<feature type="transmembrane region" description="Helical" evidence="3">
    <location>
        <begin position="284"/>
        <end position="304"/>
    </location>
</feature>
<dbReference type="InterPro" id="IPR009003">
    <property type="entry name" value="Peptidase_S1_PA"/>
</dbReference>
<dbReference type="STRING" id="121616.GA0070216_10884"/>
<feature type="domain" description="Peptidase S1" evidence="4">
    <location>
        <begin position="51"/>
        <end position="276"/>
    </location>
</feature>
<sequence length="332" mass="34355">MAGPAASVQFLLLLAQVGDTLLRLATNCVTVVLAATAVAVVPVAVRPASAIAHGEDAADGAYRFSVRLTMVDLPAAGGGTRDSWCSGALIAPRWVITAGHCFRDSGGQRVSRAVARLTLVTVGRTDLGSRAGHQSEVVGVRQSDTADVALVELGTAITDVTPVRIGDTPPVAGEVLRLTGYGLTTADGPTPTDRLQTGQFTVGRVGADVIETSGRQPRADTSPCPHDSGGPYFREQADGTAVLVAVVSTGPGCPHPGPDLSARTDTLRGWITDTTDPANGPSRWVPAGIGALLAVLLLPVALVTRRRRRTAPVRARAGHDVDRIGQRAGRVR</sequence>
<evidence type="ECO:0000313" key="6">
    <source>
        <dbReference type="Proteomes" id="UP000198797"/>
    </source>
</evidence>
<organism evidence="5 6">
    <name type="scientific">Micromonospora matsumotoense</name>
    <dbReference type="NCBI Taxonomy" id="121616"/>
    <lineage>
        <taxon>Bacteria</taxon>
        <taxon>Bacillati</taxon>
        <taxon>Actinomycetota</taxon>
        <taxon>Actinomycetes</taxon>
        <taxon>Micromonosporales</taxon>
        <taxon>Micromonosporaceae</taxon>
        <taxon>Micromonospora</taxon>
    </lineage>
</organism>
<keyword evidence="2" id="KW-1015">Disulfide bond</keyword>
<comment type="similarity">
    <text evidence="1">Belongs to the peptidase S1 family.</text>
</comment>
<keyword evidence="3" id="KW-1133">Transmembrane helix</keyword>
<evidence type="ECO:0000256" key="2">
    <source>
        <dbReference type="ARBA" id="ARBA00023157"/>
    </source>
</evidence>
<dbReference type="AlphaFoldDB" id="A0A1C4Z3E4"/>
<gene>
    <name evidence="5" type="ORF">GA0070216_10884</name>
</gene>
<dbReference type="InterPro" id="IPR018114">
    <property type="entry name" value="TRYPSIN_HIS"/>
</dbReference>
<dbReference type="GO" id="GO:0004252">
    <property type="term" value="F:serine-type endopeptidase activity"/>
    <property type="evidence" value="ECO:0007669"/>
    <property type="project" value="InterPro"/>
</dbReference>
<evidence type="ECO:0000256" key="1">
    <source>
        <dbReference type="ARBA" id="ARBA00007664"/>
    </source>
</evidence>
<dbReference type="Pfam" id="PF00089">
    <property type="entry name" value="Trypsin"/>
    <property type="match status" value="1"/>
</dbReference>
<dbReference type="PRINTS" id="PR00722">
    <property type="entry name" value="CHYMOTRYPSIN"/>
</dbReference>